<sequence>LQIKNKSHSSKSPALPDCKPPFSIPCIAHLTFMGGSDWSFNIRSSYAYGDSDSEEEGPARSTSRTEPDSDPFDLSTRDGDTVQYKPNPFSIAKINAACRAQRSLNADPADASDSSKKPQPPVHKLTNPVPQGPRTAKQQGGLVDSTARSEPVATDRQMKKLGSYKPPTKPVYRQATIGEVVARLAKPKEDNATGTVIRPSPARPVPPPEAVAGPAPKTAHTPSFNAPPAQPAAEGGSKPTSALHDLNYFAQNFYYPPASGRGNAHTGTSGHSEAVKCPDVVMSCKTTSLRLVKNLFYASR</sequence>
<organism evidence="2 3">
    <name type="scientific">Ephemerocybe angulata</name>
    <dbReference type="NCBI Taxonomy" id="980116"/>
    <lineage>
        <taxon>Eukaryota</taxon>
        <taxon>Fungi</taxon>
        <taxon>Dikarya</taxon>
        <taxon>Basidiomycota</taxon>
        <taxon>Agaricomycotina</taxon>
        <taxon>Agaricomycetes</taxon>
        <taxon>Agaricomycetidae</taxon>
        <taxon>Agaricales</taxon>
        <taxon>Agaricineae</taxon>
        <taxon>Psathyrellaceae</taxon>
        <taxon>Ephemerocybe</taxon>
    </lineage>
</organism>
<gene>
    <name evidence="2" type="ORF">DFP72DRAFT_1138231</name>
</gene>
<evidence type="ECO:0000313" key="2">
    <source>
        <dbReference type="EMBL" id="KAF6751147.1"/>
    </source>
</evidence>
<feature type="region of interest" description="Disordered" evidence="1">
    <location>
        <begin position="43"/>
        <end position="87"/>
    </location>
</feature>
<protein>
    <submittedName>
        <fullName evidence="2">Uncharacterized protein</fullName>
    </submittedName>
</protein>
<keyword evidence="3" id="KW-1185">Reference proteome</keyword>
<comment type="caution">
    <text evidence="2">The sequence shown here is derived from an EMBL/GenBank/DDBJ whole genome shotgun (WGS) entry which is preliminary data.</text>
</comment>
<evidence type="ECO:0000256" key="1">
    <source>
        <dbReference type="SAM" id="MobiDB-lite"/>
    </source>
</evidence>
<feature type="non-terminal residue" evidence="2">
    <location>
        <position position="1"/>
    </location>
</feature>
<dbReference type="OrthoDB" id="3271131at2759"/>
<feature type="region of interest" description="Disordered" evidence="1">
    <location>
        <begin position="183"/>
        <end position="242"/>
    </location>
</feature>
<dbReference type="EMBL" id="JACGCI010000052">
    <property type="protein sequence ID" value="KAF6751147.1"/>
    <property type="molecule type" value="Genomic_DNA"/>
</dbReference>
<feature type="region of interest" description="Disordered" evidence="1">
    <location>
        <begin position="102"/>
        <end position="170"/>
    </location>
</feature>
<proteinExistence type="predicted"/>
<evidence type="ECO:0000313" key="3">
    <source>
        <dbReference type="Proteomes" id="UP000521943"/>
    </source>
</evidence>
<dbReference type="Proteomes" id="UP000521943">
    <property type="component" value="Unassembled WGS sequence"/>
</dbReference>
<accession>A0A8H6HRL5</accession>
<reference evidence="2 3" key="1">
    <citation type="submission" date="2020-07" db="EMBL/GenBank/DDBJ databases">
        <title>Comparative genomics of pyrophilous fungi reveals a link between fire events and developmental genes.</title>
        <authorList>
            <consortium name="DOE Joint Genome Institute"/>
            <person name="Steindorff A.S."/>
            <person name="Carver A."/>
            <person name="Calhoun S."/>
            <person name="Stillman K."/>
            <person name="Liu H."/>
            <person name="Lipzen A."/>
            <person name="Pangilinan J."/>
            <person name="Labutti K."/>
            <person name="Bruns T.D."/>
            <person name="Grigoriev I.V."/>
        </authorList>
    </citation>
    <scope>NUCLEOTIDE SEQUENCE [LARGE SCALE GENOMIC DNA]</scope>
    <source>
        <strain evidence="2 3">CBS 144469</strain>
    </source>
</reference>
<name>A0A8H6HRL5_9AGAR</name>
<dbReference type="AlphaFoldDB" id="A0A8H6HRL5"/>